<keyword evidence="4 6" id="KW-1133">Transmembrane helix</keyword>
<feature type="transmembrane region" description="Helical" evidence="6">
    <location>
        <begin position="174"/>
        <end position="194"/>
    </location>
</feature>
<evidence type="ECO:0000313" key="9">
    <source>
        <dbReference type="Proteomes" id="UP001610446"/>
    </source>
</evidence>
<proteinExistence type="predicted"/>
<evidence type="ECO:0000256" key="4">
    <source>
        <dbReference type="ARBA" id="ARBA00022989"/>
    </source>
</evidence>
<dbReference type="InterPro" id="IPR011701">
    <property type="entry name" value="MFS"/>
</dbReference>
<comment type="subcellular location">
    <subcellularLocation>
        <location evidence="1">Membrane</location>
        <topology evidence="1">Multi-pass membrane protein</topology>
    </subcellularLocation>
</comment>
<feature type="transmembrane region" description="Helical" evidence="6">
    <location>
        <begin position="139"/>
        <end position="162"/>
    </location>
</feature>
<feature type="transmembrane region" description="Helical" evidence="6">
    <location>
        <begin position="432"/>
        <end position="450"/>
    </location>
</feature>
<name>A0ABR4IQV0_9EURO</name>
<feature type="domain" description="Major facilitator superfamily (MFS) profile" evidence="7">
    <location>
        <begin position="47"/>
        <end position="455"/>
    </location>
</feature>
<keyword evidence="3 6" id="KW-0812">Transmembrane</keyword>
<dbReference type="InterPro" id="IPR020846">
    <property type="entry name" value="MFS_dom"/>
</dbReference>
<evidence type="ECO:0000256" key="2">
    <source>
        <dbReference type="ARBA" id="ARBA00022448"/>
    </source>
</evidence>
<dbReference type="PROSITE" id="PS50850">
    <property type="entry name" value="MFS"/>
    <property type="match status" value="1"/>
</dbReference>
<evidence type="ECO:0000256" key="3">
    <source>
        <dbReference type="ARBA" id="ARBA00022692"/>
    </source>
</evidence>
<gene>
    <name evidence="8" type="ORF">BJY01DRAFT_261191</name>
</gene>
<feature type="transmembrane region" description="Helical" evidence="6">
    <location>
        <begin position="312"/>
        <end position="330"/>
    </location>
</feature>
<evidence type="ECO:0000256" key="5">
    <source>
        <dbReference type="ARBA" id="ARBA00023136"/>
    </source>
</evidence>
<sequence>MNKEKTKQDQLDSTHAPTVSLEAGGSEAYELDSTQTRKLLRKLDLTFNPVFMLVYLTCFLDRSNIGNVKVAGIIPDIHTTTASFSTAVSIFYATYILIEVPTTLIMKLVTPRILLSGLCIVWSLTTLFTGLIQGVAGLYVARLVLGLCEGGLMPCLNLYLSMVYNRNELGTRTAYLFSCAALSGAFGGLLAYGLLQMDGVSGFAGWRWVFIIEGLMSIVIVPVIWFGLPSNPSNAWFLNDTEKEMMRVRDAQRAEYMGNGSFDWKEVKMAFRDPKVYLSGMIQFCQDILLYGFSTFLPSILTSMGYNKLEANYLTIPVYIWGAIIFVAVAHISDKYQVRGAAIFLTNTLGIAGYILLLTVQTGGVRYFATFLCVSAVYVGPGLNLAWLNANTAPHYKRAAAIGIQQSIGNSAGIVSGQIYRTAPYVLGNSMSLGALGVAEILIAGMVLYLRKENRAKEETLMGLGSEVVRPEGRVGDEALDFKYHL</sequence>
<evidence type="ECO:0000313" key="8">
    <source>
        <dbReference type="EMBL" id="KAL2829619.1"/>
    </source>
</evidence>
<dbReference type="SUPFAM" id="SSF103473">
    <property type="entry name" value="MFS general substrate transporter"/>
    <property type="match status" value="1"/>
</dbReference>
<feature type="transmembrane region" description="Helical" evidence="6">
    <location>
        <begin position="113"/>
        <end position="133"/>
    </location>
</feature>
<reference evidence="8 9" key="1">
    <citation type="submission" date="2024-07" db="EMBL/GenBank/DDBJ databases">
        <title>Section-level genome sequencing and comparative genomics of Aspergillus sections Usti and Cavernicolus.</title>
        <authorList>
            <consortium name="Lawrence Berkeley National Laboratory"/>
            <person name="Nybo J.L."/>
            <person name="Vesth T.C."/>
            <person name="Theobald S."/>
            <person name="Frisvad J.C."/>
            <person name="Larsen T.O."/>
            <person name="Kjaerboelling I."/>
            <person name="Rothschild-Mancinelli K."/>
            <person name="Lyhne E.K."/>
            <person name="Kogle M.E."/>
            <person name="Barry K."/>
            <person name="Clum A."/>
            <person name="Na H."/>
            <person name="Ledsgaard L."/>
            <person name="Lin J."/>
            <person name="Lipzen A."/>
            <person name="Kuo A."/>
            <person name="Riley R."/>
            <person name="Mondo S."/>
            <person name="Labutti K."/>
            <person name="Haridas S."/>
            <person name="Pangalinan J."/>
            <person name="Salamov A.A."/>
            <person name="Simmons B.A."/>
            <person name="Magnuson J.K."/>
            <person name="Chen J."/>
            <person name="Drula E."/>
            <person name="Henrissat B."/>
            <person name="Wiebenga A."/>
            <person name="Lubbers R.J."/>
            <person name="Gomes A.C."/>
            <person name="Makela M.R."/>
            <person name="Stajich J."/>
            <person name="Grigoriev I.V."/>
            <person name="Mortensen U.H."/>
            <person name="De Vries R.P."/>
            <person name="Baker S.E."/>
            <person name="Andersen M.R."/>
        </authorList>
    </citation>
    <scope>NUCLEOTIDE SEQUENCE [LARGE SCALE GENOMIC DNA]</scope>
    <source>
        <strain evidence="8 9">CBS 123904</strain>
    </source>
</reference>
<dbReference type="Proteomes" id="UP001610446">
    <property type="component" value="Unassembled WGS sequence"/>
</dbReference>
<dbReference type="PANTHER" id="PTHR43791">
    <property type="entry name" value="PERMEASE-RELATED"/>
    <property type="match status" value="1"/>
</dbReference>
<keyword evidence="5 6" id="KW-0472">Membrane</keyword>
<dbReference type="EMBL" id="JBFXLU010000327">
    <property type="protein sequence ID" value="KAL2829619.1"/>
    <property type="molecule type" value="Genomic_DNA"/>
</dbReference>
<dbReference type="PANTHER" id="PTHR43791:SF24">
    <property type="entry name" value="NICOTINIC ACID PLASMA MEMBRANE TRANSPORTER"/>
    <property type="match status" value="1"/>
</dbReference>
<keyword evidence="9" id="KW-1185">Reference proteome</keyword>
<evidence type="ECO:0000259" key="7">
    <source>
        <dbReference type="PROSITE" id="PS50850"/>
    </source>
</evidence>
<dbReference type="InterPro" id="IPR036259">
    <property type="entry name" value="MFS_trans_sf"/>
</dbReference>
<comment type="caution">
    <text evidence="8">The sequence shown here is derived from an EMBL/GenBank/DDBJ whole genome shotgun (WGS) entry which is preliminary data.</text>
</comment>
<dbReference type="Gene3D" id="1.20.1250.20">
    <property type="entry name" value="MFS general substrate transporter like domains"/>
    <property type="match status" value="2"/>
</dbReference>
<evidence type="ECO:0000256" key="1">
    <source>
        <dbReference type="ARBA" id="ARBA00004141"/>
    </source>
</evidence>
<organism evidence="8 9">
    <name type="scientific">Aspergillus pseudoustus</name>
    <dbReference type="NCBI Taxonomy" id="1810923"/>
    <lineage>
        <taxon>Eukaryota</taxon>
        <taxon>Fungi</taxon>
        <taxon>Dikarya</taxon>
        <taxon>Ascomycota</taxon>
        <taxon>Pezizomycotina</taxon>
        <taxon>Eurotiomycetes</taxon>
        <taxon>Eurotiomycetidae</taxon>
        <taxon>Eurotiales</taxon>
        <taxon>Aspergillaceae</taxon>
        <taxon>Aspergillus</taxon>
        <taxon>Aspergillus subgen. Nidulantes</taxon>
    </lineage>
</organism>
<dbReference type="CDD" id="cd17327">
    <property type="entry name" value="MFS_FEN2_like"/>
    <property type="match status" value="1"/>
</dbReference>
<feature type="transmembrane region" description="Helical" evidence="6">
    <location>
        <begin position="367"/>
        <end position="387"/>
    </location>
</feature>
<accession>A0ABR4IQV0</accession>
<dbReference type="Pfam" id="PF07690">
    <property type="entry name" value="MFS_1"/>
    <property type="match status" value="1"/>
</dbReference>
<keyword evidence="2" id="KW-0813">Transport</keyword>
<feature type="transmembrane region" description="Helical" evidence="6">
    <location>
        <begin position="342"/>
        <end position="361"/>
    </location>
</feature>
<evidence type="ECO:0000256" key="6">
    <source>
        <dbReference type="SAM" id="Phobius"/>
    </source>
</evidence>
<protein>
    <submittedName>
        <fullName evidence="8">MFS general substrate transporter</fullName>
    </submittedName>
</protein>
<feature type="transmembrane region" description="Helical" evidence="6">
    <location>
        <begin position="206"/>
        <end position="228"/>
    </location>
</feature>